<evidence type="ECO:0000313" key="1">
    <source>
        <dbReference type="EMBL" id="PON32159.1"/>
    </source>
</evidence>
<reference evidence="2" key="1">
    <citation type="submission" date="2016-06" db="EMBL/GenBank/DDBJ databases">
        <title>Parallel loss of symbiosis genes in relatives of nitrogen-fixing non-legume Parasponia.</title>
        <authorList>
            <person name="Van Velzen R."/>
            <person name="Holmer R."/>
            <person name="Bu F."/>
            <person name="Rutten L."/>
            <person name="Van Zeijl A."/>
            <person name="Liu W."/>
            <person name="Santuari L."/>
            <person name="Cao Q."/>
            <person name="Sharma T."/>
            <person name="Shen D."/>
            <person name="Roswanjaya Y."/>
            <person name="Wardhani T."/>
            <person name="Kalhor M.S."/>
            <person name="Jansen J."/>
            <person name="Van den Hoogen J."/>
            <person name="Gungor B."/>
            <person name="Hartog M."/>
            <person name="Hontelez J."/>
            <person name="Verver J."/>
            <person name="Yang W.-C."/>
            <person name="Schijlen E."/>
            <person name="Repin R."/>
            <person name="Schilthuizen M."/>
            <person name="Schranz E."/>
            <person name="Heidstra R."/>
            <person name="Miyata K."/>
            <person name="Fedorova E."/>
            <person name="Kohlen W."/>
            <person name="Bisseling T."/>
            <person name="Smit S."/>
            <person name="Geurts R."/>
        </authorList>
    </citation>
    <scope>NUCLEOTIDE SEQUENCE [LARGE SCALE GENOMIC DNA]</scope>
    <source>
        <strain evidence="2">cv. WU1-14</strain>
    </source>
</reference>
<organism evidence="1 2">
    <name type="scientific">Parasponia andersonii</name>
    <name type="common">Sponia andersonii</name>
    <dbReference type="NCBI Taxonomy" id="3476"/>
    <lineage>
        <taxon>Eukaryota</taxon>
        <taxon>Viridiplantae</taxon>
        <taxon>Streptophyta</taxon>
        <taxon>Embryophyta</taxon>
        <taxon>Tracheophyta</taxon>
        <taxon>Spermatophyta</taxon>
        <taxon>Magnoliopsida</taxon>
        <taxon>eudicotyledons</taxon>
        <taxon>Gunneridae</taxon>
        <taxon>Pentapetalae</taxon>
        <taxon>rosids</taxon>
        <taxon>fabids</taxon>
        <taxon>Rosales</taxon>
        <taxon>Cannabaceae</taxon>
        <taxon>Parasponia</taxon>
    </lineage>
</organism>
<proteinExistence type="predicted"/>
<protein>
    <submittedName>
        <fullName evidence="1">Uncharacterized protein</fullName>
    </submittedName>
</protein>
<dbReference type="EMBL" id="JXTB01000857">
    <property type="protein sequence ID" value="PON32159.1"/>
    <property type="molecule type" value="Genomic_DNA"/>
</dbReference>
<accession>A0A2P5A6N0</accession>
<gene>
    <name evidence="1" type="ORF">PanWU01x14_363660</name>
</gene>
<sequence>GIIDALGGLEADLRRKIESLHSEIAKARDLFQRELTNILLRVDEMGGDLGLCKRAVVTEVTTSTTIEVRKVEVPKLKTFNSTRNAWEVEKFLRGLEQYFEAACVTDDAGRIRNVALYLTDTSILWWRRRHEEM</sequence>
<dbReference type="Proteomes" id="UP000237105">
    <property type="component" value="Unassembled WGS sequence"/>
</dbReference>
<dbReference type="OrthoDB" id="997674at2759"/>
<name>A0A2P5A6N0_PARAD</name>
<dbReference type="AlphaFoldDB" id="A0A2P5A6N0"/>
<keyword evidence="2" id="KW-1185">Reference proteome</keyword>
<comment type="caution">
    <text evidence="1">The sequence shown here is derived from an EMBL/GenBank/DDBJ whole genome shotgun (WGS) entry which is preliminary data.</text>
</comment>
<evidence type="ECO:0000313" key="2">
    <source>
        <dbReference type="Proteomes" id="UP000237105"/>
    </source>
</evidence>
<feature type="non-terminal residue" evidence="1">
    <location>
        <position position="1"/>
    </location>
</feature>